<proteinExistence type="predicted"/>
<name>S7WWE5_ACIJU</name>
<evidence type="ECO:0000313" key="2">
    <source>
        <dbReference type="Proteomes" id="UP000018420"/>
    </source>
</evidence>
<comment type="caution">
    <text evidence="1">The sequence shown here is derived from an EMBL/GenBank/DDBJ whole genome shotgun (WGS) entry which is preliminary data.</text>
</comment>
<reference evidence="1 2" key="1">
    <citation type="submission" date="2013-05" db="EMBL/GenBank/DDBJ databases">
        <title>Genome assembly of Acinetobacter junii MTCC 11364.</title>
        <authorList>
            <person name="Khatri I."/>
            <person name="Singh N.K."/>
            <person name="Subramanian S."/>
            <person name="Mayilraj S."/>
        </authorList>
    </citation>
    <scope>NUCLEOTIDE SEQUENCE [LARGE SCALE GENOMIC DNA]</scope>
    <source>
        <strain evidence="1 2">MTCC 11364</strain>
    </source>
</reference>
<organism evidence="1 2">
    <name type="scientific">Acinetobacter junii CIP 107470 = MTCC 11364</name>
    <dbReference type="NCBI Taxonomy" id="1217666"/>
    <lineage>
        <taxon>Bacteria</taxon>
        <taxon>Pseudomonadati</taxon>
        <taxon>Pseudomonadota</taxon>
        <taxon>Gammaproteobacteria</taxon>
        <taxon>Moraxellales</taxon>
        <taxon>Moraxellaceae</taxon>
        <taxon>Acinetobacter</taxon>
    </lineage>
</organism>
<sequence>MVIVEIFWVDGRHDCLKAEGDDFFAQIVPRQSVNEGMKLLVA</sequence>
<gene>
    <name evidence="1" type="ORF">L292_2728</name>
</gene>
<dbReference type="EMBL" id="ASYZ01000067">
    <property type="protein sequence ID" value="EPR86262.1"/>
    <property type="molecule type" value="Genomic_DNA"/>
</dbReference>
<accession>S7WWE5</accession>
<dbReference type="PATRIC" id="fig|1330047.3.peg.1329"/>
<evidence type="ECO:0000313" key="1">
    <source>
        <dbReference type="EMBL" id="EPR86262.1"/>
    </source>
</evidence>
<dbReference type="Proteomes" id="UP000018420">
    <property type="component" value="Unassembled WGS sequence"/>
</dbReference>
<protein>
    <submittedName>
        <fullName evidence="1">Uncharacterized protein</fullName>
    </submittedName>
</protein>
<dbReference type="AlphaFoldDB" id="S7WWE5"/>